<dbReference type="EMBL" id="OC855787">
    <property type="protein sequence ID" value="CAD7622639.1"/>
    <property type="molecule type" value="Genomic_DNA"/>
</dbReference>
<dbReference type="PROSITE" id="PS00678">
    <property type="entry name" value="WD_REPEATS_1"/>
    <property type="match status" value="1"/>
</dbReference>
<dbReference type="EMBL" id="CAJPIZ010001212">
    <property type="protein sequence ID" value="CAG2103069.1"/>
    <property type="molecule type" value="Genomic_DNA"/>
</dbReference>
<comment type="similarity">
    <text evidence="2">Belongs to the WD repeat ESC family.</text>
</comment>
<proteinExistence type="inferred from homology"/>
<comment type="subcellular location">
    <subcellularLocation>
        <location evidence="1">Nucleus</location>
    </subcellularLocation>
</comment>
<organism evidence="13">
    <name type="scientific">Medioppia subpectinata</name>
    <dbReference type="NCBI Taxonomy" id="1979941"/>
    <lineage>
        <taxon>Eukaryota</taxon>
        <taxon>Metazoa</taxon>
        <taxon>Ecdysozoa</taxon>
        <taxon>Arthropoda</taxon>
        <taxon>Chelicerata</taxon>
        <taxon>Arachnida</taxon>
        <taxon>Acari</taxon>
        <taxon>Acariformes</taxon>
        <taxon>Sarcoptiformes</taxon>
        <taxon>Oribatida</taxon>
        <taxon>Brachypylina</taxon>
        <taxon>Oppioidea</taxon>
        <taxon>Oppiidae</taxon>
        <taxon>Medioppia</taxon>
    </lineage>
</organism>
<dbReference type="InterPro" id="IPR051243">
    <property type="entry name" value="PcG_WD-repeat"/>
</dbReference>
<dbReference type="InterPro" id="IPR015943">
    <property type="entry name" value="WD40/YVTN_repeat-like_dom_sf"/>
</dbReference>
<dbReference type="SUPFAM" id="SSF50978">
    <property type="entry name" value="WD40 repeat-like"/>
    <property type="match status" value="1"/>
</dbReference>
<dbReference type="PANTHER" id="PTHR10253">
    <property type="entry name" value="POLYCOMB PROTEIN"/>
    <property type="match status" value="1"/>
</dbReference>
<accession>A0A7R9PVP8</accession>
<evidence type="ECO:0000256" key="8">
    <source>
        <dbReference type="ARBA" id="ARBA00023242"/>
    </source>
</evidence>
<protein>
    <recommendedName>
        <fullName evidence="9">Polycomb protein esc</fullName>
    </recommendedName>
    <alternativeName>
        <fullName evidence="10">Protein extra sex combs</fullName>
    </alternativeName>
</protein>
<dbReference type="InterPro" id="IPR036322">
    <property type="entry name" value="WD40_repeat_dom_sf"/>
</dbReference>
<reference evidence="13" key="1">
    <citation type="submission" date="2020-11" db="EMBL/GenBank/DDBJ databases">
        <authorList>
            <person name="Tran Van P."/>
        </authorList>
    </citation>
    <scope>NUCLEOTIDE SEQUENCE</scope>
</reference>
<feature type="compositionally biased region" description="Low complexity" evidence="12">
    <location>
        <begin position="70"/>
        <end position="79"/>
    </location>
</feature>
<feature type="compositionally biased region" description="Low complexity" evidence="12">
    <location>
        <begin position="117"/>
        <end position="134"/>
    </location>
</feature>
<dbReference type="FunFam" id="2.130.10.10:FF:000056">
    <property type="entry name" value="Polycomb protein eed"/>
    <property type="match status" value="1"/>
</dbReference>
<evidence type="ECO:0000256" key="12">
    <source>
        <dbReference type="SAM" id="MobiDB-lite"/>
    </source>
</evidence>
<feature type="region of interest" description="Disordered" evidence="12">
    <location>
        <begin position="56"/>
        <end position="144"/>
    </location>
</feature>
<dbReference type="AlphaFoldDB" id="A0A7R9PVP8"/>
<evidence type="ECO:0000256" key="4">
    <source>
        <dbReference type="ARBA" id="ARBA00022574"/>
    </source>
</evidence>
<evidence type="ECO:0000256" key="5">
    <source>
        <dbReference type="ARBA" id="ARBA00022737"/>
    </source>
</evidence>
<evidence type="ECO:0000256" key="3">
    <source>
        <dbReference type="ARBA" id="ARBA00022491"/>
    </source>
</evidence>
<evidence type="ECO:0000256" key="2">
    <source>
        <dbReference type="ARBA" id="ARBA00008075"/>
    </source>
</evidence>
<dbReference type="InterPro" id="IPR001680">
    <property type="entry name" value="WD40_rpt"/>
</dbReference>
<evidence type="ECO:0000256" key="1">
    <source>
        <dbReference type="ARBA" id="ARBA00004123"/>
    </source>
</evidence>
<dbReference type="PROSITE" id="PS50082">
    <property type="entry name" value="WD_REPEATS_2"/>
    <property type="match status" value="2"/>
</dbReference>
<dbReference type="SMART" id="SM00320">
    <property type="entry name" value="WD40"/>
    <property type="match status" value="7"/>
</dbReference>
<gene>
    <name evidence="13" type="ORF">OSB1V03_LOCUS3102</name>
</gene>
<dbReference type="GO" id="GO:0005634">
    <property type="term" value="C:nucleus"/>
    <property type="evidence" value="ECO:0007669"/>
    <property type="project" value="UniProtKB-SubCell"/>
</dbReference>
<feature type="compositionally biased region" description="Polar residues" evidence="12">
    <location>
        <begin position="81"/>
        <end position="94"/>
    </location>
</feature>
<evidence type="ECO:0000256" key="10">
    <source>
        <dbReference type="ARBA" id="ARBA00076259"/>
    </source>
</evidence>
<dbReference type="OrthoDB" id="7318948at2759"/>
<dbReference type="Gene3D" id="2.130.10.10">
    <property type="entry name" value="YVTN repeat-like/Quinoprotein amine dehydrogenase"/>
    <property type="match status" value="1"/>
</dbReference>
<keyword evidence="6" id="KW-0805">Transcription regulation</keyword>
<keyword evidence="3" id="KW-0678">Repressor</keyword>
<keyword evidence="7" id="KW-0804">Transcription</keyword>
<keyword evidence="5" id="KW-0677">Repeat</keyword>
<sequence>MPTIRNSVSVWMDELKTYHTLLAMLNAINRKMSKVIDLNETIDLTIDDMSDKIDDSIDKDVSDGEDDNKGSNGSNNGKGVTTRNSMRKSVTNGVTDDHICDKLPANKPKAKKRKRNATNAAQQANGDSSSSTTKAKSDRSGPKKYCKPQYKFSYWLREDHRSPIFGVQFNQHLPDGHNYFATVGNNRVSIYECMNDGTIRLVQCYADTDADESFYTCAWSYDDVTGVPLLAAAGSRGIIRIISNTAQQCIKHYIGHGNAINDLKVSPLDPNLLLSVSKDHTLRLWNIKTDHCVAIFGGVEGHRDEVLSADFHLRGHRIISCGMDHSLKIWSLEKEDIQKAIKESYKFNGSKTNIPFNTMRDHFPLFTTRDIHRNYVDCVRWFGNFVLSKSCENAIVCWKPGKLEDENDIQMPKSYSGDSSSTLVHKFEYKECDIWFMRFSMDSQQKILALGNQSGKVNVWDVDVDDPQIPRSTLLTHPKCTTAVRQTCLNADGSILLCVCDDSTVWRWDRELPGNAAAGVTAAPSVSLNTTANTNAGDPLDPV</sequence>
<dbReference type="PROSITE" id="PS50294">
    <property type="entry name" value="WD_REPEATS_REGION"/>
    <property type="match status" value="2"/>
</dbReference>
<evidence type="ECO:0000313" key="14">
    <source>
        <dbReference type="Proteomes" id="UP000759131"/>
    </source>
</evidence>
<evidence type="ECO:0000256" key="7">
    <source>
        <dbReference type="ARBA" id="ARBA00023163"/>
    </source>
</evidence>
<evidence type="ECO:0000256" key="9">
    <source>
        <dbReference type="ARBA" id="ARBA00072179"/>
    </source>
</evidence>
<keyword evidence="14" id="KW-1185">Reference proteome</keyword>
<dbReference type="InterPro" id="IPR019775">
    <property type="entry name" value="WD40_repeat_CS"/>
</dbReference>
<keyword evidence="8" id="KW-0539">Nucleus</keyword>
<name>A0A7R9PVP8_9ACAR</name>
<evidence type="ECO:0000256" key="11">
    <source>
        <dbReference type="PROSITE-ProRule" id="PRU00221"/>
    </source>
</evidence>
<keyword evidence="4 11" id="KW-0853">WD repeat</keyword>
<evidence type="ECO:0000256" key="6">
    <source>
        <dbReference type="ARBA" id="ARBA00023015"/>
    </source>
</evidence>
<feature type="repeat" description="WD" evidence="11">
    <location>
        <begin position="253"/>
        <end position="295"/>
    </location>
</feature>
<feature type="repeat" description="WD" evidence="11">
    <location>
        <begin position="299"/>
        <end position="340"/>
    </location>
</feature>
<dbReference type="Pfam" id="PF00400">
    <property type="entry name" value="WD40"/>
    <property type="match status" value="2"/>
</dbReference>
<dbReference type="Proteomes" id="UP000759131">
    <property type="component" value="Unassembled WGS sequence"/>
</dbReference>
<evidence type="ECO:0000313" key="13">
    <source>
        <dbReference type="EMBL" id="CAD7622639.1"/>
    </source>
</evidence>